<keyword evidence="5" id="KW-0808">Transferase</keyword>
<evidence type="ECO:0000256" key="1">
    <source>
        <dbReference type="ARBA" id="ARBA00022729"/>
    </source>
</evidence>
<keyword evidence="2" id="KW-0663">Pyridoxal phosphate</keyword>
<dbReference type="RefSeq" id="WP_100918866.1">
    <property type="nucleotide sequence ID" value="NZ_CP020370.1"/>
</dbReference>
<accession>A0A2K8U6Q1</accession>
<proteinExistence type="predicted"/>
<evidence type="ECO:0000256" key="3">
    <source>
        <dbReference type="SAM" id="MobiDB-lite"/>
    </source>
</evidence>
<dbReference type="GO" id="GO:0008483">
    <property type="term" value="F:transaminase activity"/>
    <property type="evidence" value="ECO:0007669"/>
    <property type="project" value="UniProtKB-KW"/>
</dbReference>
<dbReference type="InterPro" id="IPR015424">
    <property type="entry name" value="PyrdxlP-dep_Trfase"/>
</dbReference>
<evidence type="ECO:0000313" key="5">
    <source>
        <dbReference type="EMBL" id="AUB81089.1"/>
    </source>
</evidence>
<keyword evidence="6" id="KW-1185">Reference proteome</keyword>
<dbReference type="InterPro" id="IPR006311">
    <property type="entry name" value="TAT_signal"/>
</dbReference>
<reference evidence="5 6" key="1">
    <citation type="submission" date="2017-03" db="EMBL/GenBank/DDBJ databases">
        <title>Complete genome sequence of Candidatus 'Thiodictyon syntrophicum' sp. nov. strain Cad16T, a photolithoautotroph purple sulfur bacterium isolated from an alpine meromictic lake.</title>
        <authorList>
            <person name="Luedin S.M."/>
            <person name="Pothier J.F."/>
            <person name="Danza F."/>
            <person name="Storelli N."/>
            <person name="Wittwer M."/>
            <person name="Tonolla M."/>
        </authorList>
    </citation>
    <scope>NUCLEOTIDE SEQUENCE [LARGE SCALE GENOMIC DNA]</scope>
    <source>
        <strain evidence="5 6">Cad16T</strain>
    </source>
</reference>
<keyword evidence="1" id="KW-0732">Signal</keyword>
<dbReference type="KEGG" id="tsy:THSYN_09070"/>
<dbReference type="EMBL" id="CP020370">
    <property type="protein sequence ID" value="AUB81089.1"/>
    <property type="molecule type" value="Genomic_DNA"/>
</dbReference>
<organism evidence="5 6">
    <name type="scientific">Candidatus Thiodictyon syntrophicum</name>
    <dbReference type="NCBI Taxonomy" id="1166950"/>
    <lineage>
        <taxon>Bacteria</taxon>
        <taxon>Pseudomonadati</taxon>
        <taxon>Pseudomonadota</taxon>
        <taxon>Gammaproteobacteria</taxon>
        <taxon>Chromatiales</taxon>
        <taxon>Chromatiaceae</taxon>
        <taxon>Thiodictyon</taxon>
    </lineage>
</organism>
<protein>
    <submittedName>
        <fullName evidence="5">Aminotransferase class V</fullName>
    </submittedName>
</protein>
<feature type="region of interest" description="Disordered" evidence="3">
    <location>
        <begin position="40"/>
        <end position="60"/>
    </location>
</feature>
<dbReference type="Gene3D" id="3.40.640.10">
    <property type="entry name" value="Type I PLP-dependent aspartate aminotransferase-like (Major domain)"/>
    <property type="match status" value="1"/>
</dbReference>
<dbReference type="PROSITE" id="PS51318">
    <property type="entry name" value="TAT"/>
    <property type="match status" value="1"/>
</dbReference>
<dbReference type="InterPro" id="IPR019546">
    <property type="entry name" value="TAT_signal_bac_arc"/>
</dbReference>
<dbReference type="Pfam" id="PF00266">
    <property type="entry name" value="Aminotran_5"/>
    <property type="match status" value="1"/>
</dbReference>
<dbReference type="PANTHER" id="PTHR43092:SF6">
    <property type="entry name" value="BLR1280 PROTEIN"/>
    <property type="match status" value="1"/>
</dbReference>
<evidence type="ECO:0000256" key="2">
    <source>
        <dbReference type="ARBA" id="ARBA00022898"/>
    </source>
</evidence>
<dbReference type="AlphaFoldDB" id="A0A2K8U6Q1"/>
<dbReference type="Proteomes" id="UP000232638">
    <property type="component" value="Chromosome"/>
</dbReference>
<dbReference type="Gene3D" id="3.90.1150.10">
    <property type="entry name" value="Aspartate Aminotransferase, domain 1"/>
    <property type="match status" value="1"/>
</dbReference>
<keyword evidence="5" id="KW-0032">Aminotransferase</keyword>
<dbReference type="InterPro" id="IPR015421">
    <property type="entry name" value="PyrdxlP-dep_Trfase_major"/>
</dbReference>
<gene>
    <name evidence="5" type="ORF">THSYN_09070</name>
</gene>
<dbReference type="InterPro" id="IPR000192">
    <property type="entry name" value="Aminotrans_V_dom"/>
</dbReference>
<feature type="domain" description="Aminotransferase class V" evidence="4">
    <location>
        <begin position="131"/>
        <end position="406"/>
    </location>
</feature>
<evidence type="ECO:0000313" key="6">
    <source>
        <dbReference type="Proteomes" id="UP000232638"/>
    </source>
</evidence>
<dbReference type="OrthoDB" id="9764293at2"/>
<dbReference type="SUPFAM" id="SSF53383">
    <property type="entry name" value="PLP-dependent transferases"/>
    <property type="match status" value="1"/>
</dbReference>
<dbReference type="NCBIfam" id="TIGR01409">
    <property type="entry name" value="TAT_signal_seq"/>
    <property type="match status" value="1"/>
</dbReference>
<dbReference type="PANTHER" id="PTHR43092">
    <property type="entry name" value="L-CYSTEINE DESULFHYDRASE"/>
    <property type="match status" value="1"/>
</dbReference>
<name>A0A2K8U6Q1_9GAMM</name>
<dbReference type="InterPro" id="IPR015422">
    <property type="entry name" value="PyrdxlP-dep_Trfase_small"/>
</dbReference>
<sequence>MSAQENNNGVGLDRRGFLKGFASAAVAATLVGPREVLADESSAPGRLGRELLPPPTITKPAGTEKYWRQVRKAFSLSSDYIHMNTGTTGSQPEFVQNNLAVYNRYKSEDPRDWAANLAADFPTLFPITPSAMGARQLQVANAYGANAEEIVLSYNTTDACNLIFAGTPWQPGDRIVTTSFEHPGLAGPIAWARDYHQVEVVVVDMPSSFPATLTPAQVVEWFRPALAANLGAGNKQYLAVSEVFYKNGLRLPIAELCTLARSYGAFTIIDAAHGWGMLPVDCHAYGADFIAGAGHKWLCGGPGTGIFYCRTSDAAAHTLPPLAPGSFSSYGNPFVIPSVLFNSRAFRPSSSIQSRGEYNTPAVYAMTDSLAFFSQIGLNAIYNRGVALGNYLKGLIAAQWGPGALWVQQNPNSAFATAVTSFNPFAAKDDSASHGVMNAAISTILTNLAAEIPKIYIRSTTWRTSHLLTADNRVGFRISTHGVYNNYDEIDYVFARLVDQVNLSGLAQHD</sequence>
<evidence type="ECO:0000259" key="4">
    <source>
        <dbReference type="Pfam" id="PF00266"/>
    </source>
</evidence>